<organism evidence="1 2">
    <name type="scientific">Porcisia hertigi</name>
    <dbReference type="NCBI Taxonomy" id="2761500"/>
    <lineage>
        <taxon>Eukaryota</taxon>
        <taxon>Discoba</taxon>
        <taxon>Euglenozoa</taxon>
        <taxon>Kinetoplastea</taxon>
        <taxon>Metakinetoplastina</taxon>
        <taxon>Trypanosomatida</taxon>
        <taxon>Trypanosomatidae</taxon>
        <taxon>Leishmaniinae</taxon>
        <taxon>Porcisia</taxon>
    </lineage>
</organism>
<comment type="caution">
    <text evidence="1">The sequence shown here is derived from an EMBL/GenBank/DDBJ whole genome shotgun (WGS) entry which is preliminary data.</text>
</comment>
<dbReference type="AlphaFoldDB" id="A0A836L8S7"/>
<dbReference type="KEGG" id="phet:94290602"/>
<dbReference type="RefSeq" id="XP_067756546.1">
    <property type="nucleotide sequence ID" value="XM_067900525.1"/>
</dbReference>
<sequence>MEGQPSAPLNGRRMRRGMHEYHKRQLHYRLVARFVIRLLIWLLCARLVSECHSYALQAFLVLSLVLTIWFSVSVSDEQDNQGGRAAPVPANNDGIKRGCETDKGALGFPGPNLRQPTVAPSASSCATQEMLTCAERDDGAATASMKPPFTGVLTPSQHVALMKELGEMLTIGATRCAMDAAFRRKLAKTEMDEVETCICGSGDRFGRCCAPVRDLLLRVVDEA</sequence>
<proteinExistence type="predicted"/>
<protein>
    <submittedName>
        <fullName evidence="1">Uncharacterized protein</fullName>
    </submittedName>
</protein>
<gene>
    <name evidence="1" type="ORF">JKF63_04542</name>
</gene>
<name>A0A836L8S7_9TRYP</name>
<keyword evidence="2" id="KW-1185">Reference proteome</keyword>
<evidence type="ECO:0000313" key="1">
    <source>
        <dbReference type="EMBL" id="KAG5502774.1"/>
    </source>
</evidence>
<dbReference type="OrthoDB" id="262977at2759"/>
<dbReference type="GeneID" id="94290602"/>
<dbReference type="Pfam" id="PF02810">
    <property type="entry name" value="SEC-C"/>
    <property type="match status" value="1"/>
</dbReference>
<dbReference type="Proteomes" id="UP000674318">
    <property type="component" value="Unassembled WGS sequence"/>
</dbReference>
<evidence type="ECO:0000313" key="2">
    <source>
        <dbReference type="Proteomes" id="UP000674318"/>
    </source>
</evidence>
<dbReference type="EMBL" id="JAFJZO010000025">
    <property type="protein sequence ID" value="KAG5502774.1"/>
    <property type="molecule type" value="Genomic_DNA"/>
</dbReference>
<reference evidence="1 2" key="1">
    <citation type="submission" date="2021-02" db="EMBL/GenBank/DDBJ databases">
        <title>Porcisia hertigi Genome sequencing and assembly.</title>
        <authorList>
            <person name="Almutairi H."/>
            <person name="Gatherer D."/>
        </authorList>
    </citation>
    <scope>NUCLEOTIDE SEQUENCE [LARGE SCALE GENOMIC DNA]</scope>
    <source>
        <strain evidence="1 2">C119</strain>
    </source>
</reference>
<accession>A0A836L8S7</accession>
<dbReference type="InterPro" id="IPR004027">
    <property type="entry name" value="SEC_C_motif"/>
</dbReference>